<name>A0A160TZY5_9ZZZZ</name>
<organism evidence="2">
    <name type="scientific">hydrothermal vent metagenome</name>
    <dbReference type="NCBI Taxonomy" id="652676"/>
    <lineage>
        <taxon>unclassified sequences</taxon>
        <taxon>metagenomes</taxon>
        <taxon>ecological metagenomes</taxon>
    </lineage>
</organism>
<keyword evidence="1" id="KW-0472">Membrane</keyword>
<dbReference type="AlphaFoldDB" id="A0A160TZY5"/>
<protein>
    <submittedName>
        <fullName evidence="2">Uncharacterized protein</fullName>
    </submittedName>
</protein>
<dbReference type="EMBL" id="CZQD01000039">
    <property type="protein sequence ID" value="CUS57360.1"/>
    <property type="molecule type" value="Genomic_DNA"/>
</dbReference>
<evidence type="ECO:0000256" key="1">
    <source>
        <dbReference type="SAM" id="Phobius"/>
    </source>
</evidence>
<proteinExistence type="predicted"/>
<evidence type="ECO:0000313" key="2">
    <source>
        <dbReference type="EMBL" id="CUS57360.1"/>
    </source>
</evidence>
<sequence length="80" mass="8941">MTHLMILTAAWGAAMLGIYLVIYTLIKWRRAARACHPMPFRRRKSYLSGLAFSVMFVASPALVHADGHMIQASITGFFQA</sequence>
<keyword evidence="1" id="KW-1133">Transmembrane helix</keyword>
<feature type="transmembrane region" description="Helical" evidence="1">
    <location>
        <begin position="6"/>
        <end position="26"/>
    </location>
</feature>
<feature type="transmembrane region" description="Helical" evidence="1">
    <location>
        <begin position="46"/>
        <end position="63"/>
    </location>
</feature>
<keyword evidence="1" id="KW-0812">Transmembrane</keyword>
<reference evidence="2" key="1">
    <citation type="submission" date="2015-10" db="EMBL/GenBank/DDBJ databases">
        <authorList>
            <person name="Gilbert D.G."/>
        </authorList>
    </citation>
    <scope>NUCLEOTIDE SEQUENCE</scope>
</reference>
<gene>
    <name evidence="2" type="ORF">MGWOODY_Hyp524</name>
</gene>
<accession>A0A160TZY5</accession>